<gene>
    <name evidence="5" type="primary">ubiX</name>
    <name evidence="7" type="ORF">DLD82_14455</name>
</gene>
<dbReference type="SUPFAM" id="SSF52507">
    <property type="entry name" value="Homo-oligomeric flavin-containing Cys decarboxylases, HFCD"/>
    <property type="match status" value="1"/>
</dbReference>
<feature type="binding site" evidence="5">
    <location>
        <position position="36"/>
    </location>
    <ligand>
        <name>FMN</name>
        <dbReference type="ChEBI" id="CHEBI:58210"/>
    </ligand>
</feature>
<feature type="domain" description="Flavoprotein" evidence="6">
    <location>
        <begin position="4"/>
        <end position="169"/>
    </location>
</feature>
<dbReference type="GO" id="GO:0106141">
    <property type="term" value="F:flavin prenyltransferase activity"/>
    <property type="evidence" value="ECO:0007669"/>
    <property type="project" value="UniProtKB-EC"/>
</dbReference>
<dbReference type="AlphaFoldDB" id="A0A2V2MXT7"/>
<keyword evidence="8" id="KW-1185">Reference proteome</keyword>
<comment type="catalytic activity">
    <reaction evidence="5">
        <text>dimethylallyl phosphate + FMNH2 = prenylated FMNH2 + phosphate</text>
        <dbReference type="Rhea" id="RHEA:37743"/>
        <dbReference type="ChEBI" id="CHEBI:43474"/>
        <dbReference type="ChEBI" id="CHEBI:57618"/>
        <dbReference type="ChEBI" id="CHEBI:87467"/>
        <dbReference type="ChEBI" id="CHEBI:88052"/>
        <dbReference type="EC" id="2.5.1.129"/>
    </reaction>
</comment>
<accession>A0A2V2MXT7</accession>
<evidence type="ECO:0000313" key="7">
    <source>
        <dbReference type="EMBL" id="PWR71095.1"/>
    </source>
</evidence>
<sequence length="183" mass="20009">MSPKIVVGISGASGMLYAKRLLFYLSGKAEVHVIITPVAQDIARHEGVIFDEPDLILHSPDNLASPVASGSFRHDGMVIAPCSMKTLSSVSHGFTPNLLTRAADVTLKERRPCILLLRENPLSRIHMENMLKAHDAGALIMTASPPFYHRPNDITELVDAVVARILDHLNIEHTIGGRWSGFT</sequence>
<evidence type="ECO:0000313" key="8">
    <source>
        <dbReference type="Proteomes" id="UP000245934"/>
    </source>
</evidence>
<dbReference type="HAMAP" id="MF_01984">
    <property type="entry name" value="ubiX_pad"/>
    <property type="match status" value="1"/>
</dbReference>
<keyword evidence="2 5" id="KW-0285">Flavoprotein</keyword>
<protein>
    <recommendedName>
        <fullName evidence="5">Flavin prenyltransferase UbiX</fullName>
        <ecNumber evidence="5">2.5.1.129</ecNumber>
    </recommendedName>
</protein>
<dbReference type="InterPro" id="IPR004507">
    <property type="entry name" value="UbiX-like"/>
</dbReference>
<reference evidence="7 8" key="1">
    <citation type="submission" date="2018-05" db="EMBL/GenBank/DDBJ databases">
        <title>Draft genome of Methanospirillum stamsii Pt1.</title>
        <authorList>
            <person name="Dueholm M.S."/>
            <person name="Nielsen P.H."/>
            <person name="Bakmann L.F."/>
            <person name="Otzen D.E."/>
        </authorList>
    </citation>
    <scope>NUCLEOTIDE SEQUENCE [LARGE SCALE GENOMIC DNA]</scope>
    <source>
        <strain evidence="7 8">Pt1</strain>
    </source>
</reference>
<evidence type="ECO:0000256" key="5">
    <source>
        <dbReference type="HAMAP-Rule" id="MF_01984"/>
    </source>
</evidence>
<dbReference type="NCBIfam" id="NF004685">
    <property type="entry name" value="PRK06029.1"/>
    <property type="match status" value="1"/>
</dbReference>
<feature type="binding site" evidence="5">
    <location>
        <position position="164"/>
    </location>
    <ligand>
        <name>dimethylallyl phosphate</name>
        <dbReference type="ChEBI" id="CHEBI:88052"/>
    </ligand>
</feature>
<comment type="similarity">
    <text evidence="5">Belongs to the UbiX/PAD1 family.</text>
</comment>
<dbReference type="EC" id="2.5.1.129" evidence="5"/>
<dbReference type="InterPro" id="IPR036551">
    <property type="entry name" value="Flavin_trans-like"/>
</dbReference>
<keyword evidence="1 5" id="KW-0637">Prenyltransferase</keyword>
<dbReference type="NCBIfam" id="TIGR00421">
    <property type="entry name" value="ubiX_pad"/>
    <property type="match status" value="1"/>
</dbReference>
<dbReference type="EMBL" id="QGMZ01000038">
    <property type="protein sequence ID" value="PWR71095.1"/>
    <property type="molecule type" value="Genomic_DNA"/>
</dbReference>
<dbReference type="PANTHER" id="PTHR43374">
    <property type="entry name" value="FLAVIN PRENYLTRANSFERASE"/>
    <property type="match status" value="1"/>
</dbReference>
<evidence type="ECO:0000259" key="6">
    <source>
        <dbReference type="Pfam" id="PF02441"/>
    </source>
</evidence>
<evidence type="ECO:0000256" key="4">
    <source>
        <dbReference type="ARBA" id="ARBA00022679"/>
    </source>
</evidence>
<comment type="caution">
    <text evidence="7">The sequence shown here is derived from an EMBL/GenBank/DDBJ whole genome shotgun (WGS) entry which is preliminary data.</text>
</comment>
<evidence type="ECO:0000256" key="3">
    <source>
        <dbReference type="ARBA" id="ARBA00022643"/>
    </source>
</evidence>
<dbReference type="Gene3D" id="3.40.50.1950">
    <property type="entry name" value="Flavin prenyltransferase-like"/>
    <property type="match status" value="1"/>
</dbReference>
<proteinExistence type="inferred from homology"/>
<dbReference type="GO" id="GO:0016831">
    <property type="term" value="F:carboxy-lyase activity"/>
    <property type="evidence" value="ECO:0007669"/>
    <property type="project" value="TreeGrafter"/>
</dbReference>
<evidence type="ECO:0000256" key="2">
    <source>
        <dbReference type="ARBA" id="ARBA00022630"/>
    </source>
</evidence>
<keyword evidence="3 5" id="KW-0288">FMN</keyword>
<feature type="binding site" evidence="5">
    <location>
        <begin position="11"/>
        <end position="13"/>
    </location>
    <ligand>
        <name>FMN</name>
        <dbReference type="ChEBI" id="CHEBI:58210"/>
    </ligand>
</feature>
<name>A0A2V2MXT7_9EURY</name>
<feature type="binding site" evidence="5">
    <location>
        <begin position="83"/>
        <end position="86"/>
    </location>
    <ligand>
        <name>FMN</name>
        <dbReference type="ChEBI" id="CHEBI:58210"/>
    </ligand>
</feature>
<organism evidence="7 8">
    <name type="scientific">Methanospirillum stamsii</name>
    <dbReference type="NCBI Taxonomy" id="1277351"/>
    <lineage>
        <taxon>Archaea</taxon>
        <taxon>Methanobacteriati</taxon>
        <taxon>Methanobacteriota</taxon>
        <taxon>Stenosarchaea group</taxon>
        <taxon>Methanomicrobia</taxon>
        <taxon>Methanomicrobiales</taxon>
        <taxon>Methanospirillaceae</taxon>
        <taxon>Methanospirillum</taxon>
    </lineage>
</organism>
<dbReference type="OrthoDB" id="9540at2157"/>
<keyword evidence="4 5" id="KW-0808">Transferase</keyword>
<feature type="binding site" evidence="5">
    <location>
        <position position="148"/>
    </location>
    <ligand>
        <name>dimethylallyl phosphate</name>
        <dbReference type="ChEBI" id="CHEBI:88052"/>
    </ligand>
</feature>
<comment type="caution">
    <text evidence="5">Lacks conserved residue(s) required for the propagation of feature annotation.</text>
</comment>
<evidence type="ECO:0000256" key="1">
    <source>
        <dbReference type="ARBA" id="ARBA00022602"/>
    </source>
</evidence>
<dbReference type="Proteomes" id="UP000245934">
    <property type="component" value="Unassembled WGS sequence"/>
</dbReference>
<dbReference type="RefSeq" id="WP_109941832.1">
    <property type="nucleotide sequence ID" value="NZ_CP176366.1"/>
</dbReference>
<dbReference type="PANTHER" id="PTHR43374:SF1">
    <property type="entry name" value="FLAVIN PRENYLTRANSFERASE PAD1, MITOCHONDRIAL"/>
    <property type="match status" value="1"/>
</dbReference>
<dbReference type="InterPro" id="IPR003382">
    <property type="entry name" value="Flavoprotein"/>
</dbReference>
<dbReference type="Pfam" id="PF02441">
    <property type="entry name" value="Flavoprotein"/>
    <property type="match status" value="1"/>
</dbReference>
<dbReference type="GeneID" id="97608941"/>
<comment type="function">
    <text evidence="5">Flavin prenyltransferase that catalyzes the synthesis of the prenylated FMN cofactor (prenyl-FMN) for 4-hydroxy-3-polyprenylbenzoic acid decarboxylase UbiD. The prenyltransferase is metal-independent and links a dimethylallyl moiety from dimethylallyl monophosphate (DMAP) to the flavin N5 and C6 atoms of FMN.</text>
</comment>
<feature type="binding site" evidence="5">
    <location>
        <position position="118"/>
    </location>
    <ligand>
        <name>FMN</name>
        <dbReference type="ChEBI" id="CHEBI:58210"/>
    </ligand>
</feature>